<accession>A0A158B4W5</accession>
<protein>
    <submittedName>
        <fullName evidence="5">Esterase/lipase/thioesterase</fullName>
    </submittedName>
</protein>
<dbReference type="AlphaFoldDB" id="A0A158B4W5"/>
<gene>
    <name evidence="5" type="ORF">AWB78_02272</name>
</gene>
<keyword evidence="6" id="KW-1185">Reference proteome</keyword>
<comment type="caution">
    <text evidence="5">The sequence shown here is derived from an EMBL/GenBank/DDBJ whole genome shotgun (WGS) entry which is preliminary data.</text>
</comment>
<feature type="domain" description="Alpha/beta hydrolase fold-3" evidence="4">
    <location>
        <begin position="108"/>
        <end position="316"/>
    </location>
</feature>
<dbReference type="RefSeq" id="WP_062604635.1">
    <property type="nucleotide sequence ID" value="NZ_FCOX02000009.1"/>
</dbReference>
<sequence length="344" mass="36777">MKKLGAAVLATAVASAVLAQPAAHAQSAAPVLEPATQRFIDTLAANNAPPIYTLSPADARNVLAGAQAQPVQKQPAKIEDLVIEAGPTGKIALRIVRPERAIGALPVIMYFHGGGWVLGDRNTHDRLVREIANGAQAEVVFVDYDRSPEAKYPVPIEQAYAATRYVADHAREFNIDASRMAVAGDSVGGNMAAAVTLLAKERGGPKLRVQVLFYPVTDANFDDASYTQFANGPWLTRDAMKWFWDAYAPNAADRAKITASPLRASIEDLKGLPPALVITDENDVLRDEGEAYARKLTQAGVPVTSTRYNGTIHDFVMLNALADTPATRAAVAQANETLKAALKK</sequence>
<dbReference type="InterPro" id="IPR002168">
    <property type="entry name" value="Lipase_GDXG_HIS_AS"/>
</dbReference>
<dbReference type="Proteomes" id="UP000071859">
    <property type="component" value="Unassembled WGS sequence"/>
</dbReference>
<keyword evidence="2" id="KW-0378">Hydrolase</keyword>
<dbReference type="PANTHER" id="PTHR48081">
    <property type="entry name" value="AB HYDROLASE SUPERFAMILY PROTEIN C4A8.06C"/>
    <property type="match status" value="1"/>
</dbReference>
<dbReference type="OrthoDB" id="9794445at2"/>
<evidence type="ECO:0000313" key="6">
    <source>
        <dbReference type="Proteomes" id="UP000071859"/>
    </source>
</evidence>
<evidence type="ECO:0000256" key="1">
    <source>
        <dbReference type="ARBA" id="ARBA00010515"/>
    </source>
</evidence>
<keyword evidence="3" id="KW-0732">Signal</keyword>
<dbReference type="SUPFAM" id="SSF53474">
    <property type="entry name" value="alpha/beta-Hydrolases"/>
    <property type="match status" value="1"/>
</dbReference>
<dbReference type="GO" id="GO:0016787">
    <property type="term" value="F:hydrolase activity"/>
    <property type="evidence" value="ECO:0007669"/>
    <property type="project" value="UniProtKB-KW"/>
</dbReference>
<dbReference type="InterPro" id="IPR029058">
    <property type="entry name" value="AB_hydrolase_fold"/>
</dbReference>
<evidence type="ECO:0000259" key="4">
    <source>
        <dbReference type="Pfam" id="PF07859"/>
    </source>
</evidence>
<dbReference type="InterPro" id="IPR050300">
    <property type="entry name" value="GDXG_lipolytic_enzyme"/>
</dbReference>
<evidence type="ECO:0000313" key="5">
    <source>
        <dbReference type="EMBL" id="SAK64930.1"/>
    </source>
</evidence>
<comment type="similarity">
    <text evidence="1">Belongs to the 'GDXG' lipolytic enzyme family.</text>
</comment>
<feature type="chain" id="PRO_5007621359" evidence="3">
    <location>
        <begin position="20"/>
        <end position="344"/>
    </location>
</feature>
<dbReference type="Gene3D" id="3.40.50.1820">
    <property type="entry name" value="alpha/beta hydrolase"/>
    <property type="match status" value="1"/>
</dbReference>
<evidence type="ECO:0000256" key="2">
    <source>
        <dbReference type="ARBA" id="ARBA00022801"/>
    </source>
</evidence>
<evidence type="ECO:0000256" key="3">
    <source>
        <dbReference type="SAM" id="SignalP"/>
    </source>
</evidence>
<proteinExistence type="inferred from homology"/>
<feature type="signal peptide" evidence="3">
    <location>
        <begin position="1"/>
        <end position="19"/>
    </location>
</feature>
<dbReference type="PANTHER" id="PTHR48081:SF8">
    <property type="entry name" value="ALPHA_BETA HYDROLASE FOLD-3 DOMAIN-CONTAINING PROTEIN-RELATED"/>
    <property type="match status" value="1"/>
</dbReference>
<reference evidence="5" key="1">
    <citation type="submission" date="2016-01" db="EMBL/GenBank/DDBJ databases">
        <authorList>
            <person name="Peeters C."/>
        </authorList>
    </citation>
    <scope>NUCLEOTIDE SEQUENCE</scope>
    <source>
        <strain evidence="5">LMG 29321</strain>
    </source>
</reference>
<dbReference type="PROSITE" id="PS01173">
    <property type="entry name" value="LIPASE_GDXG_HIS"/>
    <property type="match status" value="1"/>
</dbReference>
<name>A0A158B4W5_9BURK</name>
<dbReference type="InterPro" id="IPR013094">
    <property type="entry name" value="AB_hydrolase_3"/>
</dbReference>
<dbReference type="EMBL" id="FCOX02000009">
    <property type="protein sequence ID" value="SAK64930.1"/>
    <property type="molecule type" value="Genomic_DNA"/>
</dbReference>
<organism evidence="5 6">
    <name type="scientific">Caballeronia calidae</name>
    <dbReference type="NCBI Taxonomy" id="1777139"/>
    <lineage>
        <taxon>Bacteria</taxon>
        <taxon>Pseudomonadati</taxon>
        <taxon>Pseudomonadota</taxon>
        <taxon>Betaproteobacteria</taxon>
        <taxon>Burkholderiales</taxon>
        <taxon>Burkholderiaceae</taxon>
        <taxon>Caballeronia</taxon>
    </lineage>
</organism>
<dbReference type="Pfam" id="PF07859">
    <property type="entry name" value="Abhydrolase_3"/>
    <property type="match status" value="1"/>
</dbReference>